<evidence type="ECO:0000313" key="8">
    <source>
        <dbReference type="EMBL" id="EDY94787.1"/>
    </source>
</evidence>
<dbReference type="Pfam" id="PF07980">
    <property type="entry name" value="SusD_RagB"/>
    <property type="match status" value="1"/>
</dbReference>
<dbReference type="SUPFAM" id="SSF48452">
    <property type="entry name" value="TPR-like"/>
    <property type="match status" value="1"/>
</dbReference>
<dbReference type="Gene3D" id="1.25.40.900">
    <property type="match status" value="1"/>
</dbReference>
<dbReference type="PROSITE" id="PS51257">
    <property type="entry name" value="PROKAR_LIPOPROTEIN"/>
    <property type="match status" value="1"/>
</dbReference>
<dbReference type="AlphaFoldDB" id="B5D1D7"/>
<dbReference type="Pfam" id="PF14322">
    <property type="entry name" value="SusD-like_3"/>
    <property type="match status" value="1"/>
</dbReference>
<proteinExistence type="inferred from homology"/>
<dbReference type="GeneID" id="43185913"/>
<keyword evidence="4" id="KW-0472">Membrane</keyword>
<accession>B5D1D7</accession>
<evidence type="ECO:0000256" key="5">
    <source>
        <dbReference type="ARBA" id="ARBA00023237"/>
    </source>
</evidence>
<comment type="similarity">
    <text evidence="2">Belongs to the SusD family.</text>
</comment>
<evidence type="ECO:0000313" key="9">
    <source>
        <dbReference type="Proteomes" id="UP000003452"/>
    </source>
</evidence>
<evidence type="ECO:0000256" key="2">
    <source>
        <dbReference type="ARBA" id="ARBA00006275"/>
    </source>
</evidence>
<dbReference type="GO" id="GO:0009279">
    <property type="term" value="C:cell outer membrane"/>
    <property type="evidence" value="ECO:0007669"/>
    <property type="project" value="UniProtKB-SubCell"/>
</dbReference>
<organism evidence="8 9">
    <name type="scientific">Phocaeicola plebeius (strain DSM 17135 / JCM 12973 / CCUG 54634 / M2)</name>
    <name type="common">Bacteroides plebeius</name>
    <dbReference type="NCBI Taxonomy" id="484018"/>
    <lineage>
        <taxon>Bacteria</taxon>
        <taxon>Pseudomonadati</taxon>
        <taxon>Bacteroidota</taxon>
        <taxon>Bacteroidia</taxon>
        <taxon>Bacteroidales</taxon>
        <taxon>Bacteroidaceae</taxon>
        <taxon>Phocaeicola</taxon>
    </lineage>
</organism>
<keyword evidence="3" id="KW-0732">Signal</keyword>
<dbReference type="eggNOG" id="COG0388">
    <property type="taxonomic scope" value="Bacteria"/>
</dbReference>
<dbReference type="InterPro" id="IPR012944">
    <property type="entry name" value="SusD_RagB_dom"/>
</dbReference>
<sequence>MKIRHLLFNTVLLATTFGISSCDDFLDTMPDQRTELDNADKVRDILISAYPAQYPMLMFEFMSDNYDDNGDTYSSPSNLVIESYHWQDAVESDQDSPNGLWNACYSAIAAANQALEAIEELGDTEELQVYKGEALLCRAYGHFLLSNIFCMAYNPQTAESTLGIPYITAPEKTVGVVYERGTMQQVYEMIDADIEKALPLIKNASFDVPLYHFNTKAAYAFAARFNLFYGKDYDKVIAYATEAVGNNPISVLRDLSQYDKFTTMEEWTYGYINKDEPANLLLLPTISRYGRAFNQRYAITQNIMRSQLVWSEFPGGTQLEVYNTVFQSNYVSYIVPKMAELFEITNQIAQTGYPHIVVPAFTTDEALLCRAEAYILKKEYDKAATDLSYWYVKKGITSHTSDEIADFYKNSSPETNAKPLNTGVTYDEKQTNMLHAVLHARRVESIHEGGRWMDIKRYGLSITHNIYGSDPIILTADDPRKAIQLPIDVLAAPGDMTPNPR</sequence>
<evidence type="ECO:0000259" key="6">
    <source>
        <dbReference type="Pfam" id="PF07980"/>
    </source>
</evidence>
<name>B5D1D7_PHOPM</name>
<dbReference type="Gene3D" id="1.25.40.390">
    <property type="match status" value="1"/>
</dbReference>
<dbReference type="EMBL" id="ABQC02000023">
    <property type="protein sequence ID" value="EDY94787.1"/>
    <property type="molecule type" value="Genomic_DNA"/>
</dbReference>
<dbReference type="RefSeq" id="WP_007563395.1">
    <property type="nucleotide sequence ID" value="NZ_CAXSQN010000001.1"/>
</dbReference>
<evidence type="ECO:0000256" key="4">
    <source>
        <dbReference type="ARBA" id="ARBA00023136"/>
    </source>
</evidence>
<feature type="domain" description="RagB/SusD" evidence="6">
    <location>
        <begin position="300"/>
        <end position="460"/>
    </location>
</feature>
<dbReference type="Proteomes" id="UP000003452">
    <property type="component" value="Unassembled WGS sequence"/>
</dbReference>
<feature type="domain" description="SusD-like N-terminal" evidence="7">
    <location>
        <begin position="24"/>
        <end position="227"/>
    </location>
</feature>
<gene>
    <name evidence="8" type="ORF">BACPLE_03199</name>
</gene>
<evidence type="ECO:0000259" key="7">
    <source>
        <dbReference type="Pfam" id="PF14322"/>
    </source>
</evidence>
<dbReference type="InterPro" id="IPR011990">
    <property type="entry name" value="TPR-like_helical_dom_sf"/>
</dbReference>
<comment type="caution">
    <text evidence="8">The sequence shown here is derived from an EMBL/GenBank/DDBJ whole genome shotgun (WGS) entry which is preliminary data.</text>
</comment>
<reference evidence="8 9" key="1">
    <citation type="submission" date="2008-08" db="EMBL/GenBank/DDBJ databases">
        <title>Draft genome sequence of Bacteroides plebeius (DSM 17135).</title>
        <authorList>
            <person name="Sudarsanam P."/>
            <person name="Ley R."/>
            <person name="Guruge J."/>
            <person name="Turnbaugh P.J."/>
            <person name="Mahowald M."/>
            <person name="Liep D."/>
            <person name="Gordon J."/>
        </authorList>
    </citation>
    <scope>NUCLEOTIDE SEQUENCE [LARGE SCALE GENOMIC DNA]</scope>
    <source>
        <strain evidence="9">DSM 17135 / JCM 12973 / M2</strain>
    </source>
</reference>
<keyword evidence="5" id="KW-0998">Cell outer membrane</keyword>
<evidence type="ECO:0000256" key="1">
    <source>
        <dbReference type="ARBA" id="ARBA00004442"/>
    </source>
</evidence>
<dbReference type="HOGENOM" id="CLU_015553_2_0_10"/>
<dbReference type="InterPro" id="IPR033985">
    <property type="entry name" value="SusD-like_N"/>
</dbReference>
<reference evidence="8 9" key="2">
    <citation type="submission" date="2008-08" db="EMBL/GenBank/DDBJ databases">
        <authorList>
            <person name="Fulton L."/>
            <person name="Clifton S."/>
            <person name="Fulton B."/>
            <person name="Xu J."/>
            <person name="Minx P."/>
            <person name="Pepin K.H."/>
            <person name="Johnson M."/>
            <person name="Thiruvilangam P."/>
            <person name="Bhonagiri V."/>
            <person name="Nash W.E."/>
            <person name="Mardis E.R."/>
            <person name="Wilson R.K."/>
        </authorList>
    </citation>
    <scope>NUCLEOTIDE SEQUENCE [LARGE SCALE GENOMIC DNA]</scope>
    <source>
        <strain evidence="9">DSM 17135 / JCM 12973 / M2</strain>
    </source>
</reference>
<evidence type="ECO:0000256" key="3">
    <source>
        <dbReference type="ARBA" id="ARBA00022729"/>
    </source>
</evidence>
<evidence type="ECO:0008006" key="10">
    <source>
        <dbReference type="Google" id="ProtNLM"/>
    </source>
</evidence>
<comment type="subcellular location">
    <subcellularLocation>
        <location evidence="1">Cell outer membrane</location>
    </subcellularLocation>
</comment>
<protein>
    <recommendedName>
        <fullName evidence="10">RagB/SusD family nutrient uptake outer membrane protein</fullName>
    </recommendedName>
</protein>
<dbReference type="OrthoDB" id="1147023at2"/>